<keyword evidence="2" id="KW-0694">RNA-binding</keyword>
<dbReference type="NCBIfam" id="NF004612">
    <property type="entry name" value="PRK05943.1"/>
    <property type="match status" value="1"/>
</dbReference>
<sequence>MQQAKLEAQQRDTFGKQSARELRKEGTIPAVLYGRAQDTLAIQLNARTFKQFLRTYGENVVINMAISTDNTETVIIREIQRHPVDKHMLIHADFIRISLDEPVTSAVPVILIGSPLGVEEGGTLEFSLRQVTLHCLPAQMPNDLSIDVSQLSIGDAVHVSDLNLDEEIDILDEPERIIATVSQPRVILDELTEAEDGEEGEMEEAAEEPTEPEIISRRRYDDDE</sequence>
<dbReference type="InterPro" id="IPR020056">
    <property type="entry name" value="Rbsml_bL25/Gln-tRNA_synth_N"/>
</dbReference>
<dbReference type="SUPFAM" id="SSF50715">
    <property type="entry name" value="Ribosomal protein L25-like"/>
    <property type="match status" value="1"/>
</dbReference>
<evidence type="ECO:0000313" key="8">
    <source>
        <dbReference type="EMBL" id="CAI8039509.1"/>
    </source>
</evidence>
<protein>
    <submittedName>
        <fullName evidence="8">50S ribosomal protein L25</fullName>
    </submittedName>
</protein>
<keyword evidence="4" id="KW-0687">Ribonucleoprotein</keyword>
<dbReference type="HAMAP" id="MF_01334">
    <property type="entry name" value="Ribosomal_bL25_CTC"/>
    <property type="match status" value="1"/>
</dbReference>
<evidence type="ECO:0000256" key="2">
    <source>
        <dbReference type="ARBA" id="ARBA00022884"/>
    </source>
</evidence>
<dbReference type="InterPro" id="IPR037121">
    <property type="entry name" value="Ribosomal_bL25_C"/>
</dbReference>
<dbReference type="InterPro" id="IPR011035">
    <property type="entry name" value="Ribosomal_bL25/Gln-tRNA_synth"/>
</dbReference>
<dbReference type="Pfam" id="PF01386">
    <property type="entry name" value="Ribosomal_L25p"/>
    <property type="match status" value="1"/>
</dbReference>
<dbReference type="Proteomes" id="UP001174909">
    <property type="component" value="Unassembled WGS sequence"/>
</dbReference>
<dbReference type="GO" id="GO:0022625">
    <property type="term" value="C:cytosolic large ribosomal subunit"/>
    <property type="evidence" value="ECO:0007669"/>
    <property type="project" value="TreeGrafter"/>
</dbReference>
<evidence type="ECO:0000313" key="9">
    <source>
        <dbReference type="Proteomes" id="UP001174909"/>
    </source>
</evidence>
<feature type="compositionally biased region" description="Basic and acidic residues" evidence="5">
    <location>
        <begin position="214"/>
        <end position="224"/>
    </location>
</feature>
<feature type="domain" description="Large ribosomal subunit protein bL25 L25" evidence="6">
    <location>
        <begin position="6"/>
        <end position="94"/>
    </location>
</feature>
<gene>
    <name evidence="8" type="ORF">GBAR_LOCUS21974</name>
</gene>
<organism evidence="8 9">
    <name type="scientific">Geodia barretti</name>
    <name type="common">Barrett's horny sponge</name>
    <dbReference type="NCBI Taxonomy" id="519541"/>
    <lineage>
        <taxon>Eukaryota</taxon>
        <taxon>Metazoa</taxon>
        <taxon>Porifera</taxon>
        <taxon>Demospongiae</taxon>
        <taxon>Heteroscleromorpha</taxon>
        <taxon>Tetractinellida</taxon>
        <taxon>Astrophorina</taxon>
        <taxon>Geodiidae</taxon>
        <taxon>Geodia</taxon>
    </lineage>
</organism>
<dbReference type="InterPro" id="IPR020930">
    <property type="entry name" value="Ribosomal_uL5_bac-type"/>
</dbReference>
<dbReference type="GO" id="GO:0006412">
    <property type="term" value="P:translation"/>
    <property type="evidence" value="ECO:0007669"/>
    <property type="project" value="InterPro"/>
</dbReference>
<evidence type="ECO:0000259" key="6">
    <source>
        <dbReference type="Pfam" id="PF01386"/>
    </source>
</evidence>
<dbReference type="InterPro" id="IPR029751">
    <property type="entry name" value="Ribosomal_L25_dom"/>
</dbReference>
<dbReference type="GO" id="GO:0003735">
    <property type="term" value="F:structural constituent of ribosome"/>
    <property type="evidence" value="ECO:0007669"/>
    <property type="project" value="InterPro"/>
</dbReference>
<dbReference type="PANTHER" id="PTHR33284">
    <property type="entry name" value="RIBOSOMAL PROTEIN L25/GLN-TRNA SYNTHETASE, ANTI-CODON-BINDING DOMAIN-CONTAINING PROTEIN"/>
    <property type="match status" value="1"/>
</dbReference>
<proteinExistence type="inferred from homology"/>
<dbReference type="InterPro" id="IPR020057">
    <property type="entry name" value="Ribosomal_bL25_b-dom"/>
</dbReference>
<dbReference type="EMBL" id="CASHTH010003044">
    <property type="protein sequence ID" value="CAI8039509.1"/>
    <property type="molecule type" value="Genomic_DNA"/>
</dbReference>
<keyword evidence="3 8" id="KW-0689">Ribosomal protein</keyword>
<dbReference type="NCBIfam" id="TIGR00731">
    <property type="entry name" value="bL25_bact_ctc"/>
    <property type="match status" value="1"/>
</dbReference>
<evidence type="ECO:0000256" key="3">
    <source>
        <dbReference type="ARBA" id="ARBA00022980"/>
    </source>
</evidence>
<dbReference type="PANTHER" id="PTHR33284:SF1">
    <property type="entry name" value="RIBOSOMAL PROTEIN L25_GLN-TRNA SYNTHETASE, ANTI-CODON-BINDING DOMAIN-CONTAINING PROTEIN"/>
    <property type="match status" value="1"/>
</dbReference>
<feature type="region of interest" description="Disordered" evidence="5">
    <location>
        <begin position="190"/>
        <end position="224"/>
    </location>
</feature>
<evidence type="ECO:0000256" key="4">
    <source>
        <dbReference type="ARBA" id="ARBA00023274"/>
    </source>
</evidence>
<evidence type="ECO:0000256" key="5">
    <source>
        <dbReference type="SAM" id="MobiDB-lite"/>
    </source>
</evidence>
<dbReference type="InterPro" id="IPR001021">
    <property type="entry name" value="Ribosomal_bL25_long"/>
</dbReference>
<dbReference type="Gene3D" id="2.170.120.20">
    <property type="entry name" value="Ribosomal protein L25, beta domain"/>
    <property type="match status" value="1"/>
</dbReference>
<dbReference type="AlphaFoldDB" id="A0AA35T1F2"/>
<feature type="compositionally biased region" description="Basic and acidic residues" evidence="5">
    <location>
        <begin position="8"/>
        <end position="20"/>
    </location>
</feature>
<feature type="region of interest" description="Disordered" evidence="5">
    <location>
        <begin position="1"/>
        <end position="20"/>
    </location>
</feature>
<name>A0AA35T1F2_GEOBA</name>
<evidence type="ECO:0000256" key="1">
    <source>
        <dbReference type="ARBA" id="ARBA00022730"/>
    </source>
</evidence>
<dbReference type="Pfam" id="PF14693">
    <property type="entry name" value="Ribosomal_TL5_C"/>
    <property type="match status" value="1"/>
</dbReference>
<keyword evidence="1" id="KW-0699">rRNA-binding</keyword>
<accession>A0AA35T1F2</accession>
<feature type="domain" description="Large ribosomal subunit protein bL25 beta" evidence="7">
    <location>
        <begin position="103"/>
        <end position="185"/>
    </location>
</feature>
<feature type="compositionally biased region" description="Acidic residues" evidence="5">
    <location>
        <begin position="190"/>
        <end position="211"/>
    </location>
</feature>
<dbReference type="CDD" id="cd00495">
    <property type="entry name" value="Ribosomal_L25_TL5_CTC"/>
    <property type="match status" value="1"/>
</dbReference>
<dbReference type="Gene3D" id="2.40.240.10">
    <property type="entry name" value="Ribosomal Protein L25, Chain P"/>
    <property type="match status" value="1"/>
</dbReference>
<keyword evidence="9" id="KW-1185">Reference proteome</keyword>
<reference evidence="8" key="1">
    <citation type="submission" date="2023-03" db="EMBL/GenBank/DDBJ databases">
        <authorList>
            <person name="Steffen K."/>
            <person name="Cardenas P."/>
        </authorList>
    </citation>
    <scope>NUCLEOTIDE SEQUENCE</scope>
</reference>
<evidence type="ECO:0000259" key="7">
    <source>
        <dbReference type="Pfam" id="PF14693"/>
    </source>
</evidence>
<dbReference type="GO" id="GO:0008097">
    <property type="term" value="F:5S rRNA binding"/>
    <property type="evidence" value="ECO:0007669"/>
    <property type="project" value="InterPro"/>
</dbReference>
<comment type="caution">
    <text evidence="8">The sequence shown here is derived from an EMBL/GenBank/DDBJ whole genome shotgun (WGS) entry which is preliminary data.</text>
</comment>